<dbReference type="EMBL" id="BPLR01012158">
    <property type="protein sequence ID" value="GIY51763.1"/>
    <property type="molecule type" value="Genomic_DNA"/>
</dbReference>
<name>A0AAV4U211_CAEEX</name>
<reference evidence="1 2" key="1">
    <citation type="submission" date="2021-06" db="EMBL/GenBank/DDBJ databases">
        <title>Caerostris extrusa draft genome.</title>
        <authorList>
            <person name="Kono N."/>
            <person name="Arakawa K."/>
        </authorList>
    </citation>
    <scope>NUCLEOTIDE SEQUENCE [LARGE SCALE GENOMIC DNA]</scope>
</reference>
<dbReference type="AlphaFoldDB" id="A0AAV4U211"/>
<keyword evidence="2" id="KW-1185">Reference proteome</keyword>
<accession>A0AAV4U211</accession>
<evidence type="ECO:0000313" key="1">
    <source>
        <dbReference type="EMBL" id="GIY51763.1"/>
    </source>
</evidence>
<evidence type="ECO:0000313" key="2">
    <source>
        <dbReference type="Proteomes" id="UP001054945"/>
    </source>
</evidence>
<sequence length="129" mass="14786">MSLKTYPESLRLVEKAPCCVADPSNIFGPSTISLLWFSKSVYELLATKEPANLLCAHMNCLLLRLTDKACERYCRRWWPLSTRREPNLLKAYFENIDPPFYVLPAFGPLSDKHLVKILKILISRVDNSA</sequence>
<dbReference type="Proteomes" id="UP001054945">
    <property type="component" value="Unassembled WGS sequence"/>
</dbReference>
<comment type="caution">
    <text evidence="1">The sequence shown here is derived from an EMBL/GenBank/DDBJ whole genome shotgun (WGS) entry which is preliminary data.</text>
</comment>
<proteinExistence type="predicted"/>
<gene>
    <name evidence="1" type="ORF">CEXT_271361</name>
</gene>
<protein>
    <submittedName>
        <fullName evidence="1">Uncharacterized protein</fullName>
    </submittedName>
</protein>
<organism evidence="1 2">
    <name type="scientific">Caerostris extrusa</name>
    <name type="common">Bark spider</name>
    <name type="synonym">Caerostris bankana</name>
    <dbReference type="NCBI Taxonomy" id="172846"/>
    <lineage>
        <taxon>Eukaryota</taxon>
        <taxon>Metazoa</taxon>
        <taxon>Ecdysozoa</taxon>
        <taxon>Arthropoda</taxon>
        <taxon>Chelicerata</taxon>
        <taxon>Arachnida</taxon>
        <taxon>Araneae</taxon>
        <taxon>Araneomorphae</taxon>
        <taxon>Entelegynae</taxon>
        <taxon>Araneoidea</taxon>
        <taxon>Araneidae</taxon>
        <taxon>Caerostris</taxon>
    </lineage>
</organism>